<feature type="compositionally biased region" description="Polar residues" evidence="1">
    <location>
        <begin position="31"/>
        <end position="42"/>
    </location>
</feature>
<dbReference type="GeneID" id="90071775"/>
<sequence>MQSSNTANIVLNIDGDGSAQTNPEPRPAFISENNRTKSASPSLIDQLLASSKQKKKKKKGPPPLYRTIGVRSAFSSPDGSTWSIDHIKQARPPYQSRVSFDTVNIDVSPSEGVDPEIYPEYYGIDPSLRLQGTRRVSETHAELRPEILASMSDSDYRKYQKKIKKANEAIQAMHNQVCCYSKEHKDFNQIYVNYNNRDTKALRPTDKLPAFPRRTILVYISGRKHTWVALDWAIKKLLKDGDHLVVVASIFPELMEKLDISSSAIHSRSVSRSPNRTNRFDTSGNIGIRGSRSNLGSRSGSTMGSRSASTIRTNRFKSLNMDRARIDGDDDDDDDDGDDDDELHGFKVSAGFADKDILDIRKKAKSIIQYIMTVADPDLIIKVTIDLSVGSTKDVLKDSYILYTPTLVVCSAKPKEDSAPLRSWKSSRLSDRVVKNFTIPVIIVPAMNMNKFVSKLFESLSERISPEIKTASSTSVVSATQIKAELPQNNSAPASLNDLVKKSDDDDDYPVSTNGSIRQIMGDISSIESRQSVDSDSSDSESDAESSDEEDTSDSESKNSISNDATSSKDAIEKPKRTPSKKNYKPRPKLLRIKTLISEMNYDEAPDLSTTQSIEGFVKTQEKKLDENLKLIPMILDESTDDLNMIPKFDPNYFKNQLDLVSGSSLYITKKLKSKDFTEDSEVSELVRRITGDVSLSQPKKFKSMLLDVPPPSKPKGRVPASTYNARSSGGPSTLKKPSAIKFSEPAKYGSGLAKTTSRHTIHSMPSISVKTSSDNAKSLVPTKSNPQDSILRPSHSKSFSPISSNDSFSGDPLSAGSSRSRSRSLNPEKTETSKGSIFKFGKKSKSKSKSASLGGLVELHNMIGDKETPHSNNSKDAHKSRKRSFLGKWK</sequence>
<dbReference type="RefSeq" id="XP_064850796.1">
    <property type="nucleotide sequence ID" value="XM_064994724.1"/>
</dbReference>
<feature type="compositionally biased region" description="Polar residues" evidence="1">
    <location>
        <begin position="274"/>
        <end position="285"/>
    </location>
</feature>
<feature type="region of interest" description="Disordered" evidence="1">
    <location>
        <begin position="707"/>
        <end position="891"/>
    </location>
</feature>
<organism evidence="2 3">
    <name type="scientific">Saccharomycopsis crataegensis</name>
    <dbReference type="NCBI Taxonomy" id="43959"/>
    <lineage>
        <taxon>Eukaryota</taxon>
        <taxon>Fungi</taxon>
        <taxon>Dikarya</taxon>
        <taxon>Ascomycota</taxon>
        <taxon>Saccharomycotina</taxon>
        <taxon>Saccharomycetes</taxon>
        <taxon>Saccharomycopsidaceae</taxon>
        <taxon>Saccharomycopsis</taxon>
    </lineage>
</organism>
<accession>A0AAV5QGR4</accession>
<feature type="compositionally biased region" description="Low complexity" evidence="1">
    <location>
        <begin position="525"/>
        <end position="535"/>
    </location>
</feature>
<proteinExistence type="predicted"/>
<feature type="compositionally biased region" description="Low complexity" evidence="1">
    <location>
        <begin position="289"/>
        <end position="309"/>
    </location>
</feature>
<name>A0AAV5QGR4_9ASCO</name>
<evidence type="ECO:0000256" key="1">
    <source>
        <dbReference type="SAM" id="MobiDB-lite"/>
    </source>
</evidence>
<gene>
    <name evidence="2" type="ORF">DASC09_011210</name>
</gene>
<feature type="compositionally biased region" description="Polar residues" evidence="1">
    <location>
        <begin position="722"/>
        <end position="732"/>
    </location>
</feature>
<feature type="compositionally biased region" description="Acidic residues" evidence="1">
    <location>
        <begin position="536"/>
        <end position="554"/>
    </location>
</feature>
<feature type="compositionally biased region" description="Basic and acidic residues" evidence="1">
    <location>
        <begin position="864"/>
        <end position="878"/>
    </location>
</feature>
<keyword evidence="3" id="KW-1185">Reference proteome</keyword>
<feature type="region of interest" description="Disordered" evidence="1">
    <location>
        <begin position="488"/>
        <end position="589"/>
    </location>
</feature>
<dbReference type="AlphaFoldDB" id="A0AAV5QGR4"/>
<evidence type="ECO:0000313" key="3">
    <source>
        <dbReference type="Proteomes" id="UP001360560"/>
    </source>
</evidence>
<feature type="region of interest" description="Disordered" evidence="1">
    <location>
        <begin position="1"/>
        <end position="42"/>
    </location>
</feature>
<feature type="compositionally biased region" description="Low complexity" evidence="1">
    <location>
        <begin position="797"/>
        <end position="810"/>
    </location>
</feature>
<dbReference type="Proteomes" id="UP001360560">
    <property type="component" value="Unassembled WGS sequence"/>
</dbReference>
<feature type="compositionally biased region" description="Basic residues" evidence="1">
    <location>
        <begin position="879"/>
        <end position="891"/>
    </location>
</feature>
<dbReference type="EMBL" id="BTFZ01000002">
    <property type="protein sequence ID" value="GMM33796.1"/>
    <property type="molecule type" value="Genomic_DNA"/>
</dbReference>
<evidence type="ECO:0000313" key="2">
    <source>
        <dbReference type="EMBL" id="GMM33796.1"/>
    </source>
</evidence>
<comment type="caution">
    <text evidence="2">The sequence shown here is derived from an EMBL/GenBank/DDBJ whole genome shotgun (WGS) entry which is preliminary data.</text>
</comment>
<reference evidence="2 3" key="1">
    <citation type="journal article" date="2023" name="Elife">
        <title>Identification of key yeast species and microbe-microbe interactions impacting larval growth of Drosophila in the wild.</title>
        <authorList>
            <person name="Mure A."/>
            <person name="Sugiura Y."/>
            <person name="Maeda R."/>
            <person name="Honda K."/>
            <person name="Sakurai N."/>
            <person name="Takahashi Y."/>
            <person name="Watada M."/>
            <person name="Katoh T."/>
            <person name="Gotoh A."/>
            <person name="Gotoh Y."/>
            <person name="Taniguchi I."/>
            <person name="Nakamura K."/>
            <person name="Hayashi T."/>
            <person name="Katayama T."/>
            <person name="Uemura T."/>
            <person name="Hattori Y."/>
        </authorList>
    </citation>
    <scope>NUCLEOTIDE SEQUENCE [LARGE SCALE GENOMIC DNA]</scope>
    <source>
        <strain evidence="2 3">SC-9</strain>
    </source>
</reference>
<feature type="compositionally biased region" description="Polar residues" evidence="1">
    <location>
        <begin position="764"/>
        <end position="789"/>
    </location>
</feature>
<feature type="compositionally biased region" description="Basic residues" evidence="1">
    <location>
        <begin position="577"/>
        <end position="589"/>
    </location>
</feature>
<protein>
    <submittedName>
        <fullName evidence="2">Jip4 protein</fullName>
    </submittedName>
</protein>
<feature type="region of interest" description="Disordered" evidence="1">
    <location>
        <begin position="265"/>
        <end position="309"/>
    </location>
</feature>